<dbReference type="OrthoDB" id="4160219at2759"/>
<evidence type="ECO:0000256" key="2">
    <source>
        <dbReference type="ARBA" id="ARBA00022692"/>
    </source>
</evidence>
<sequence length="544" mass="57302">MATTMAVNRVDDEVTPLLGSGPAGDDTKSATIRWSPRNIGTAVIIAVLIFIQGINISGLTTIQGAIATDLHALSKASWLISSFVIAGSSTQPLFGRLCKIFSPRICLFVSAILFSIGLVVVALAPSFAVFCTGRVLSGIGSGGIISCTLIIILDLVSEQRRGLGVGLVNAGFTMGVSLGAVIYGGLIEITGWRELFLAQAPIPLVAGIAALFVIPKTADTVDETEPMSHRLAKIDYLGVITLTTAILLFLISLASTQIAVIPLLLSVPCAVLFLLVEAKFAADPIIPLSVLRSRGALLSCLATTAVMVSRWSVLFYSPVYALAIREWAPSLAGTMLIPANLGFAVGSIIVGWLFIRDAKSYYLSSLISIISFVITIFALSRVLSPTLPAAIFMGTIFLNGLFTGAILNYGFLHALYLSVSSNTFIVSSLMATFRGFGASFGSSIGGGIFARGLQASYLAQREAHGLAPDQDLLDQLLGSPGIVEKLTGVEHEIALQSYVDGTQGLFLSMGFIGIVAIALQAGTGWAAPPQKNEQQQQQQQDEEA</sequence>
<keyword evidence="2 5" id="KW-0812">Transmembrane</keyword>
<dbReference type="AlphaFoldDB" id="A0A8H3ERB0"/>
<dbReference type="InterPro" id="IPR011701">
    <property type="entry name" value="MFS"/>
</dbReference>
<feature type="transmembrane region" description="Helical" evidence="5">
    <location>
        <begin position="336"/>
        <end position="355"/>
    </location>
</feature>
<keyword evidence="4 5" id="KW-0472">Membrane</keyword>
<feature type="transmembrane region" description="Helical" evidence="5">
    <location>
        <begin position="258"/>
        <end position="276"/>
    </location>
</feature>
<feature type="transmembrane region" description="Helical" evidence="5">
    <location>
        <begin position="163"/>
        <end position="183"/>
    </location>
</feature>
<dbReference type="Proteomes" id="UP000664169">
    <property type="component" value="Unassembled WGS sequence"/>
</dbReference>
<comment type="subcellular location">
    <subcellularLocation>
        <location evidence="1">Membrane</location>
        <topology evidence="1">Multi-pass membrane protein</topology>
    </subcellularLocation>
</comment>
<gene>
    <name evidence="7" type="ORF">GOMPHAMPRED_007374</name>
</gene>
<feature type="transmembrane region" description="Helical" evidence="5">
    <location>
        <begin position="38"/>
        <end position="56"/>
    </location>
</feature>
<dbReference type="GO" id="GO:0000329">
    <property type="term" value="C:fungal-type vacuole membrane"/>
    <property type="evidence" value="ECO:0007669"/>
    <property type="project" value="TreeGrafter"/>
</dbReference>
<dbReference type="SUPFAM" id="SSF103473">
    <property type="entry name" value="MFS general substrate transporter"/>
    <property type="match status" value="1"/>
</dbReference>
<feature type="transmembrane region" description="Helical" evidence="5">
    <location>
        <begin position="296"/>
        <end position="316"/>
    </location>
</feature>
<feature type="transmembrane region" description="Helical" evidence="5">
    <location>
        <begin position="106"/>
        <end position="129"/>
    </location>
</feature>
<dbReference type="PANTHER" id="PTHR23501">
    <property type="entry name" value="MAJOR FACILITATOR SUPERFAMILY"/>
    <property type="match status" value="1"/>
</dbReference>
<feature type="transmembrane region" description="Helical" evidence="5">
    <location>
        <begin position="195"/>
        <end position="214"/>
    </location>
</feature>
<proteinExistence type="predicted"/>
<dbReference type="Pfam" id="PF07690">
    <property type="entry name" value="MFS_1"/>
    <property type="match status" value="1"/>
</dbReference>
<dbReference type="EMBL" id="CAJPDQ010000006">
    <property type="protein sequence ID" value="CAF9911326.1"/>
    <property type="molecule type" value="Genomic_DNA"/>
</dbReference>
<evidence type="ECO:0000256" key="3">
    <source>
        <dbReference type="ARBA" id="ARBA00022989"/>
    </source>
</evidence>
<protein>
    <recommendedName>
        <fullName evidence="6">Major facilitator superfamily (MFS) profile domain-containing protein</fullName>
    </recommendedName>
</protein>
<dbReference type="PROSITE" id="PS50850">
    <property type="entry name" value="MFS"/>
    <property type="match status" value="1"/>
</dbReference>
<dbReference type="Gene3D" id="1.20.1250.20">
    <property type="entry name" value="MFS general substrate transporter like domains"/>
    <property type="match status" value="2"/>
</dbReference>
<dbReference type="PANTHER" id="PTHR23501:SF6">
    <property type="entry name" value="MULTIDRUG TRANSPORTER, PUTATIVE (AFU_ORTHOLOGUE AFUA_3G14560)-RELATED"/>
    <property type="match status" value="1"/>
</dbReference>
<feature type="transmembrane region" description="Helical" evidence="5">
    <location>
        <begin position="389"/>
        <end position="407"/>
    </location>
</feature>
<feature type="transmembrane region" description="Helical" evidence="5">
    <location>
        <begin position="76"/>
        <end position="94"/>
    </location>
</feature>
<evidence type="ECO:0000313" key="7">
    <source>
        <dbReference type="EMBL" id="CAF9911326.1"/>
    </source>
</evidence>
<feature type="transmembrane region" description="Helical" evidence="5">
    <location>
        <begin position="234"/>
        <end position="252"/>
    </location>
</feature>
<comment type="caution">
    <text evidence="7">The sequence shown here is derived from an EMBL/GenBank/DDBJ whole genome shotgun (WGS) entry which is preliminary data.</text>
</comment>
<evidence type="ECO:0000256" key="1">
    <source>
        <dbReference type="ARBA" id="ARBA00004141"/>
    </source>
</evidence>
<feature type="domain" description="Major facilitator superfamily (MFS) profile" evidence="6">
    <location>
        <begin position="41"/>
        <end position="528"/>
    </location>
</feature>
<evidence type="ECO:0000256" key="5">
    <source>
        <dbReference type="SAM" id="Phobius"/>
    </source>
</evidence>
<accession>A0A8H3ERB0</accession>
<name>A0A8H3ERB0_9LECA</name>
<organism evidence="7 8">
    <name type="scientific">Gomphillus americanus</name>
    <dbReference type="NCBI Taxonomy" id="1940652"/>
    <lineage>
        <taxon>Eukaryota</taxon>
        <taxon>Fungi</taxon>
        <taxon>Dikarya</taxon>
        <taxon>Ascomycota</taxon>
        <taxon>Pezizomycotina</taxon>
        <taxon>Lecanoromycetes</taxon>
        <taxon>OSLEUM clade</taxon>
        <taxon>Ostropomycetidae</taxon>
        <taxon>Ostropales</taxon>
        <taxon>Graphidaceae</taxon>
        <taxon>Gomphilloideae</taxon>
        <taxon>Gomphillus</taxon>
    </lineage>
</organism>
<reference evidence="7" key="1">
    <citation type="submission" date="2021-03" db="EMBL/GenBank/DDBJ databases">
        <authorList>
            <person name="Tagirdzhanova G."/>
        </authorList>
    </citation>
    <scope>NUCLEOTIDE SEQUENCE</scope>
</reference>
<dbReference type="GO" id="GO:0015174">
    <property type="term" value="F:basic amino acid transmembrane transporter activity"/>
    <property type="evidence" value="ECO:0007669"/>
    <property type="project" value="TreeGrafter"/>
</dbReference>
<evidence type="ECO:0000259" key="6">
    <source>
        <dbReference type="PROSITE" id="PS50850"/>
    </source>
</evidence>
<keyword evidence="3 5" id="KW-1133">Transmembrane helix</keyword>
<dbReference type="InterPro" id="IPR036259">
    <property type="entry name" value="MFS_trans_sf"/>
</dbReference>
<feature type="transmembrane region" description="Helical" evidence="5">
    <location>
        <begin position="362"/>
        <end position="383"/>
    </location>
</feature>
<dbReference type="InterPro" id="IPR020846">
    <property type="entry name" value="MFS_dom"/>
</dbReference>
<evidence type="ECO:0000256" key="4">
    <source>
        <dbReference type="ARBA" id="ARBA00023136"/>
    </source>
</evidence>
<feature type="transmembrane region" description="Helical" evidence="5">
    <location>
        <begin position="505"/>
        <end position="527"/>
    </location>
</feature>
<evidence type="ECO:0000313" key="8">
    <source>
        <dbReference type="Proteomes" id="UP000664169"/>
    </source>
</evidence>
<keyword evidence="8" id="KW-1185">Reference proteome</keyword>
<feature type="transmembrane region" description="Helical" evidence="5">
    <location>
        <begin position="135"/>
        <end position="156"/>
    </location>
</feature>